<dbReference type="KEGG" id="ipc:IPA_09170"/>
<dbReference type="Gene3D" id="3.30.70.3250">
    <property type="entry name" value="Ribonuclease P, Pop5 subunit"/>
    <property type="match status" value="1"/>
</dbReference>
<keyword evidence="4" id="KW-1185">Reference proteome</keyword>
<proteinExistence type="inferred from homology"/>
<dbReference type="PANTHER" id="PTHR15441">
    <property type="entry name" value="RIBONUCLEASE P PROTEIN SUBUNIT P14"/>
    <property type="match status" value="1"/>
</dbReference>
<keyword evidence="2 3" id="KW-0378">Hydrolase</keyword>
<dbReference type="HAMAP" id="MF_00755">
    <property type="entry name" value="RNase_P_2"/>
    <property type="match status" value="1"/>
</dbReference>
<evidence type="ECO:0000313" key="3">
    <source>
        <dbReference type="EMBL" id="UXD21879.1"/>
    </source>
</evidence>
<organism evidence="3 4">
    <name type="scientific">Ignicoccus pacificus DSM 13166</name>
    <dbReference type="NCBI Taxonomy" id="940294"/>
    <lineage>
        <taxon>Archaea</taxon>
        <taxon>Thermoproteota</taxon>
        <taxon>Thermoprotei</taxon>
        <taxon>Desulfurococcales</taxon>
        <taxon>Desulfurococcaceae</taxon>
        <taxon>Ignicoccus</taxon>
    </lineage>
</organism>
<comment type="similarity">
    <text evidence="2">Belongs to the eukaryotic/archaeal RNase P protein component 2 family.</text>
</comment>
<keyword evidence="2" id="KW-0540">Nuclease</keyword>
<evidence type="ECO:0000256" key="1">
    <source>
        <dbReference type="ARBA" id="ARBA00022694"/>
    </source>
</evidence>
<dbReference type="GO" id="GO:0030677">
    <property type="term" value="C:ribonuclease P complex"/>
    <property type="evidence" value="ECO:0007669"/>
    <property type="project" value="UniProtKB-UniRule"/>
</dbReference>
<accession>A0A977KA53</accession>
<comment type="function">
    <text evidence="2">Part of ribonuclease P, a protein complex that generates mature tRNA molecules by cleaving their 5'-ends.</text>
</comment>
<comment type="subunit">
    <text evidence="2">Consists of a catalytic RNA component and at least 4-5 protein subunits.</text>
</comment>
<dbReference type="GO" id="GO:0001682">
    <property type="term" value="P:tRNA 5'-leader removal"/>
    <property type="evidence" value="ECO:0007669"/>
    <property type="project" value="UniProtKB-UniRule"/>
</dbReference>
<gene>
    <name evidence="2" type="primary">rnp2</name>
    <name evidence="3" type="ORF">IPA_09170</name>
</gene>
<keyword evidence="2" id="KW-0963">Cytoplasm</keyword>
<dbReference type="SUPFAM" id="SSF160350">
    <property type="entry name" value="Rnp2-like"/>
    <property type="match status" value="1"/>
</dbReference>
<dbReference type="InterPro" id="IPR002759">
    <property type="entry name" value="Pop5/Rpp14/Rnp2-like"/>
</dbReference>
<dbReference type="GO" id="GO:0004526">
    <property type="term" value="F:ribonuclease P activity"/>
    <property type="evidence" value="ECO:0007669"/>
    <property type="project" value="UniProtKB-UniRule"/>
</dbReference>
<name>A0A977KA53_9CREN</name>
<keyword evidence="2" id="KW-0255">Endonuclease</keyword>
<dbReference type="PANTHER" id="PTHR15441:SF2">
    <property type="entry name" value="RIBONUCLEASE P_MRP PROTEIN SUBUNIT POP5"/>
    <property type="match status" value="1"/>
</dbReference>
<dbReference type="Pfam" id="PF01900">
    <property type="entry name" value="RNase_P_Rpp14"/>
    <property type="match status" value="1"/>
</dbReference>
<evidence type="ECO:0000313" key="4">
    <source>
        <dbReference type="Proteomes" id="UP001063698"/>
    </source>
</evidence>
<dbReference type="AlphaFoldDB" id="A0A977KA53"/>
<protein>
    <recommendedName>
        <fullName evidence="2">Ribonuclease P protein component 2</fullName>
        <shortName evidence="2">RNase P component 2</shortName>
        <ecNumber evidence="2">3.1.26.5</ecNumber>
    </recommendedName>
    <alternativeName>
        <fullName evidence="2">Pop5</fullName>
    </alternativeName>
</protein>
<comment type="catalytic activity">
    <reaction evidence="2">
        <text>Endonucleolytic cleavage of RNA, removing 5'-extranucleotides from tRNA precursor.</text>
        <dbReference type="EC" id="3.1.26.5"/>
    </reaction>
</comment>
<dbReference type="EMBL" id="CP006868">
    <property type="protein sequence ID" value="UXD21879.1"/>
    <property type="molecule type" value="Genomic_DNA"/>
</dbReference>
<dbReference type="GO" id="GO:0005737">
    <property type="term" value="C:cytoplasm"/>
    <property type="evidence" value="ECO:0007669"/>
    <property type="project" value="UniProtKB-SubCell"/>
</dbReference>
<dbReference type="InterPro" id="IPR038085">
    <property type="entry name" value="Rnp2-like_sf"/>
</dbReference>
<dbReference type="EC" id="3.1.26.5" evidence="2"/>
<evidence type="ECO:0000256" key="2">
    <source>
        <dbReference type="HAMAP-Rule" id="MF_00755"/>
    </source>
</evidence>
<comment type="subcellular location">
    <subcellularLocation>
        <location evidence="2">Cytoplasm</location>
    </subcellularLocation>
</comment>
<reference evidence="3" key="1">
    <citation type="submission" date="2013-11" db="EMBL/GenBank/DDBJ databases">
        <title>Comparative genomics of Ignicoccus.</title>
        <authorList>
            <person name="Podar M."/>
        </authorList>
    </citation>
    <scope>NUCLEOTIDE SEQUENCE</scope>
    <source>
        <strain evidence="3">DSM 13166</strain>
    </source>
</reference>
<sequence>MFGGTTIAIVALILSLVSILWKRECVVRVEKVNLSKKREKERRRYVLMQVLAEEPEKLDPSCLQEAMKEAIEKGYGRIGLAIANPKLVYFDLNTNSIIVRCDLEGKEILASSTMLLKEACGTRVRLIPLRAFGTLKSAREKIPKVA</sequence>
<keyword evidence="1 2" id="KW-0819">tRNA processing</keyword>
<dbReference type="Proteomes" id="UP001063698">
    <property type="component" value="Chromosome"/>
</dbReference>